<accession>A0A1I6VM70</accession>
<dbReference type="AlphaFoldDB" id="A0A1I6VM70"/>
<gene>
    <name evidence="1" type="ORF">SAMN04488050_11213</name>
</gene>
<sequence length="60" mass="6886">MRVIIFLKRLFGLLKFSRRLPDLDLFVGGIAKVAALAQAKLKKVPEFEVLRSRASMDQQR</sequence>
<dbReference type="Proteomes" id="UP000199392">
    <property type="component" value="Unassembled WGS sequence"/>
</dbReference>
<evidence type="ECO:0000313" key="1">
    <source>
        <dbReference type="EMBL" id="SFT14832.1"/>
    </source>
</evidence>
<proteinExistence type="predicted"/>
<dbReference type="EMBL" id="FOZW01000012">
    <property type="protein sequence ID" value="SFT14832.1"/>
    <property type="molecule type" value="Genomic_DNA"/>
</dbReference>
<organism evidence="1 2">
    <name type="scientific">Alloyangia pacifica</name>
    <dbReference type="NCBI Taxonomy" id="311180"/>
    <lineage>
        <taxon>Bacteria</taxon>
        <taxon>Pseudomonadati</taxon>
        <taxon>Pseudomonadota</taxon>
        <taxon>Alphaproteobacteria</taxon>
        <taxon>Rhodobacterales</taxon>
        <taxon>Roseobacteraceae</taxon>
        <taxon>Alloyangia</taxon>
    </lineage>
</organism>
<dbReference type="RefSeq" id="WP_092428424.1">
    <property type="nucleotide sequence ID" value="NZ_FNCL01000012.1"/>
</dbReference>
<protein>
    <submittedName>
        <fullName evidence="1">Uncharacterized protein</fullName>
    </submittedName>
</protein>
<evidence type="ECO:0000313" key="2">
    <source>
        <dbReference type="Proteomes" id="UP000199392"/>
    </source>
</evidence>
<keyword evidence="2" id="KW-1185">Reference proteome</keyword>
<name>A0A1I6VM70_9RHOB</name>
<reference evidence="2" key="1">
    <citation type="submission" date="2016-10" db="EMBL/GenBank/DDBJ databases">
        <authorList>
            <person name="Varghese N."/>
            <person name="Submissions S."/>
        </authorList>
    </citation>
    <scope>NUCLEOTIDE SEQUENCE [LARGE SCALE GENOMIC DNA]</scope>
    <source>
        <strain evidence="2">DSM 26894</strain>
    </source>
</reference>